<organism evidence="10 11">
    <name type="scientific">Dactylellina haptotyla (strain CBS 200.50)</name>
    <name type="common">Nematode-trapping fungus</name>
    <name type="synonym">Monacrosporium haptotylum</name>
    <dbReference type="NCBI Taxonomy" id="1284197"/>
    <lineage>
        <taxon>Eukaryota</taxon>
        <taxon>Fungi</taxon>
        <taxon>Dikarya</taxon>
        <taxon>Ascomycota</taxon>
        <taxon>Pezizomycotina</taxon>
        <taxon>Orbiliomycetes</taxon>
        <taxon>Orbiliales</taxon>
        <taxon>Orbiliaceae</taxon>
        <taxon>Dactylellina</taxon>
    </lineage>
</organism>
<evidence type="ECO:0000256" key="4">
    <source>
        <dbReference type="ARBA" id="ARBA00023002"/>
    </source>
</evidence>
<dbReference type="InterPro" id="IPR001128">
    <property type="entry name" value="Cyt_P450"/>
</dbReference>
<comment type="caution">
    <text evidence="10">The sequence shown here is derived from an EMBL/GenBank/DDBJ whole genome shotgun (WGS) entry which is preliminary data.</text>
</comment>
<evidence type="ECO:0000256" key="3">
    <source>
        <dbReference type="ARBA" id="ARBA00022723"/>
    </source>
</evidence>
<keyword evidence="9" id="KW-1133">Transmembrane helix</keyword>
<evidence type="ECO:0000256" key="6">
    <source>
        <dbReference type="ARBA" id="ARBA00023033"/>
    </source>
</evidence>
<dbReference type="STRING" id="1284197.S8BL60"/>
<reference evidence="11" key="2">
    <citation type="submission" date="2013-04" db="EMBL/GenBank/DDBJ databases">
        <title>Genomic mechanisms accounting for the adaptation to parasitism in nematode-trapping fungi.</title>
        <authorList>
            <person name="Ahren D.G."/>
        </authorList>
    </citation>
    <scope>NUCLEOTIDE SEQUENCE [LARGE SCALE GENOMIC DNA]</scope>
    <source>
        <strain evidence="11">CBS 200.50</strain>
    </source>
</reference>
<dbReference type="PRINTS" id="PR00385">
    <property type="entry name" value="P450"/>
</dbReference>
<dbReference type="OrthoDB" id="3945418at2759"/>
<dbReference type="OMA" id="ITHDHHR"/>
<dbReference type="HOGENOM" id="CLU_001570_14_4_1"/>
<keyword evidence="5 7" id="KW-0408">Iron</keyword>
<feature type="binding site" description="axial binding residue" evidence="7">
    <location>
        <position position="475"/>
    </location>
    <ligand>
        <name>heme</name>
        <dbReference type="ChEBI" id="CHEBI:30413"/>
    </ligand>
    <ligandPart>
        <name>Fe</name>
        <dbReference type="ChEBI" id="CHEBI:18248"/>
    </ligandPart>
</feature>
<evidence type="ECO:0000256" key="7">
    <source>
        <dbReference type="PIRSR" id="PIRSR602401-1"/>
    </source>
</evidence>
<dbReference type="GO" id="GO:0005506">
    <property type="term" value="F:iron ion binding"/>
    <property type="evidence" value="ECO:0007669"/>
    <property type="project" value="InterPro"/>
</dbReference>
<evidence type="ECO:0000256" key="1">
    <source>
        <dbReference type="ARBA" id="ARBA00001971"/>
    </source>
</evidence>
<dbReference type="PANTHER" id="PTHR24305">
    <property type="entry name" value="CYTOCHROME P450"/>
    <property type="match status" value="1"/>
</dbReference>
<reference evidence="10 11" key="1">
    <citation type="journal article" date="2013" name="PLoS Genet.">
        <title>Genomic mechanisms accounting for the adaptation to parasitism in nematode-trapping fungi.</title>
        <authorList>
            <person name="Meerupati T."/>
            <person name="Andersson K.M."/>
            <person name="Friman E."/>
            <person name="Kumar D."/>
            <person name="Tunlid A."/>
            <person name="Ahren D."/>
        </authorList>
    </citation>
    <scope>NUCLEOTIDE SEQUENCE [LARGE SCALE GENOMIC DNA]</scope>
    <source>
        <strain evidence="10 11">CBS 200.50</strain>
    </source>
</reference>
<dbReference type="InterPro" id="IPR002401">
    <property type="entry name" value="Cyt_P450_E_grp-I"/>
</dbReference>
<dbReference type="SUPFAM" id="SSF48264">
    <property type="entry name" value="Cytochrome P450"/>
    <property type="match status" value="1"/>
</dbReference>
<dbReference type="PANTHER" id="PTHR24305:SF157">
    <property type="entry name" value="N-ACETYLTRYPTOPHAN 6-HYDROXYLASE IVOC-RELATED"/>
    <property type="match status" value="1"/>
</dbReference>
<proteinExistence type="inferred from homology"/>
<dbReference type="GO" id="GO:0016705">
    <property type="term" value="F:oxidoreductase activity, acting on paired donors, with incorporation or reduction of molecular oxygen"/>
    <property type="evidence" value="ECO:0007669"/>
    <property type="project" value="InterPro"/>
</dbReference>
<keyword evidence="6 8" id="KW-0503">Monooxygenase</keyword>
<gene>
    <name evidence="10" type="ORF">H072_6033</name>
</gene>
<comment type="similarity">
    <text evidence="2 8">Belongs to the cytochrome P450 family.</text>
</comment>
<dbReference type="Gene3D" id="1.10.630.10">
    <property type="entry name" value="Cytochrome P450"/>
    <property type="match status" value="1"/>
</dbReference>
<dbReference type="GO" id="GO:0004497">
    <property type="term" value="F:monooxygenase activity"/>
    <property type="evidence" value="ECO:0007669"/>
    <property type="project" value="UniProtKB-KW"/>
</dbReference>
<evidence type="ECO:0000313" key="10">
    <source>
        <dbReference type="EMBL" id="EPS40148.1"/>
    </source>
</evidence>
<evidence type="ECO:0000256" key="9">
    <source>
        <dbReference type="SAM" id="Phobius"/>
    </source>
</evidence>
<dbReference type="InterPro" id="IPR050121">
    <property type="entry name" value="Cytochrome_P450_monoxygenase"/>
</dbReference>
<dbReference type="InterPro" id="IPR036396">
    <property type="entry name" value="Cyt_P450_sf"/>
</dbReference>
<dbReference type="CDD" id="cd11062">
    <property type="entry name" value="CYP58-like"/>
    <property type="match status" value="1"/>
</dbReference>
<dbReference type="InterPro" id="IPR017972">
    <property type="entry name" value="Cyt_P450_CS"/>
</dbReference>
<dbReference type="eggNOG" id="KOG0159">
    <property type="taxonomic scope" value="Eukaryota"/>
</dbReference>
<keyword evidence="11" id="KW-1185">Reference proteome</keyword>
<protein>
    <recommendedName>
        <fullName evidence="12">Cytochrome P450</fullName>
    </recommendedName>
</protein>
<dbReference type="GO" id="GO:0020037">
    <property type="term" value="F:heme binding"/>
    <property type="evidence" value="ECO:0007669"/>
    <property type="project" value="InterPro"/>
</dbReference>
<dbReference type="PROSITE" id="PS00086">
    <property type="entry name" value="CYTOCHROME_P450"/>
    <property type="match status" value="1"/>
</dbReference>
<accession>S8BL60</accession>
<dbReference type="Proteomes" id="UP000015100">
    <property type="component" value="Unassembled WGS sequence"/>
</dbReference>
<comment type="cofactor">
    <cofactor evidence="1 7">
        <name>heme</name>
        <dbReference type="ChEBI" id="CHEBI:30413"/>
    </cofactor>
</comment>
<name>S8BL60_DACHA</name>
<feature type="transmembrane region" description="Helical" evidence="9">
    <location>
        <begin position="23"/>
        <end position="44"/>
    </location>
</feature>
<evidence type="ECO:0000313" key="11">
    <source>
        <dbReference type="Proteomes" id="UP000015100"/>
    </source>
</evidence>
<dbReference type="PRINTS" id="PR00463">
    <property type="entry name" value="EP450I"/>
</dbReference>
<sequence length="532" mass="60933">MAFLDTAQSIYHKFSAEPARNRYFYLLIAPIIYIAAYICIYIPIRFLYRISLHPLASIPGPKSQLISDTAQRYYWWYQAENGNFSNILEQWHQKYGPIFRFSGNEVHIKDIDNFNQLYKIGTKWPKSKFFYDHPWTGESMIAEMDTNISTLRRTAYHPYFSRQSVRKLHTLIEAKIDRFLDRLSQFEKSDSVVNISRGFSCLTCDIITTYSFDACTDSIDHPTFSPRHLIALEETSGTTGYHLLFPSVLHGSVWLFKNVLGFSAAKKLSSSIADILEFEDLCADAALKQKRRWLATGGEATSMFTPVFEDDIKKGRKAATDEQLRQDSLLIVMAGMETTSQALSITFFNLIRYPDVMELLLKEIKTIMPEISSRPTQDQLDQLPLLRACFKESIRCNPPLKSPMSRDTPAPGTEFFGYKIPTGTRIMHTMKLFHTDPAVFPDPQKWDPYRWLAPGANVKELDNNLLSFSRGSRACIGSDLAWAEASFTIAKLLRRFEISYSDDFRAERMESVGTMVITLRGSLTVKLKERAG</sequence>
<keyword evidence="4 8" id="KW-0560">Oxidoreductase</keyword>
<evidence type="ECO:0008006" key="12">
    <source>
        <dbReference type="Google" id="ProtNLM"/>
    </source>
</evidence>
<keyword evidence="9" id="KW-0812">Transmembrane</keyword>
<evidence type="ECO:0000256" key="5">
    <source>
        <dbReference type="ARBA" id="ARBA00023004"/>
    </source>
</evidence>
<keyword evidence="9" id="KW-0472">Membrane</keyword>
<dbReference type="EMBL" id="AQGS01000434">
    <property type="protein sequence ID" value="EPS40148.1"/>
    <property type="molecule type" value="Genomic_DNA"/>
</dbReference>
<keyword evidence="7 8" id="KW-0349">Heme</keyword>
<keyword evidence="3 7" id="KW-0479">Metal-binding</keyword>
<evidence type="ECO:0000256" key="8">
    <source>
        <dbReference type="RuleBase" id="RU000461"/>
    </source>
</evidence>
<dbReference type="AlphaFoldDB" id="S8BL60"/>
<dbReference type="Pfam" id="PF00067">
    <property type="entry name" value="p450"/>
    <property type="match status" value="1"/>
</dbReference>
<evidence type="ECO:0000256" key="2">
    <source>
        <dbReference type="ARBA" id="ARBA00010617"/>
    </source>
</evidence>